<reference evidence="2" key="2">
    <citation type="submission" date="2025-09" db="UniProtKB">
        <authorList>
            <consortium name="Ensembl"/>
        </authorList>
    </citation>
    <scope>IDENTIFICATION</scope>
</reference>
<dbReference type="AlphaFoldDB" id="A0A8C3QVT5"/>
<keyword evidence="3" id="KW-1185">Reference proteome</keyword>
<dbReference type="InterPro" id="IPR048729">
    <property type="entry name" value="SLFN_GTPase-like"/>
</dbReference>
<protein>
    <recommendedName>
        <fullName evidence="1">Schlafen GTPase-like domain-containing protein</fullName>
    </recommendedName>
</protein>
<proteinExistence type="predicted"/>
<evidence type="ECO:0000313" key="3">
    <source>
        <dbReference type="Proteomes" id="UP000694396"/>
    </source>
</evidence>
<dbReference type="Pfam" id="PF21026">
    <property type="entry name" value="SLFN_GTPase-like"/>
    <property type="match status" value="1"/>
</dbReference>
<feature type="domain" description="Schlafen GTPase-like" evidence="1">
    <location>
        <begin position="2"/>
        <end position="108"/>
    </location>
</feature>
<accession>A0A8C3QVT5</accession>
<dbReference type="Ensembl" id="ENSCRFT00000011894.1">
    <property type="protein sequence ID" value="ENSCRFP00000011494.1"/>
    <property type="gene ID" value="ENSCRFG00000008928.1"/>
</dbReference>
<sequence>MKSNPETICTSLFSEYPSLKDLLRKQLRGHTRRLLILSRSWVVDIGLQKKQDVVCNAHLVVDSECPVLFTVVRNASCVTSGNWKETAHALKQKLVSDGGYISRVYMIVINGEATQSDSTSLYPKNCILTSKDIATLLQAPVTVILSCEIFNLLTLKQHELNINNLHKIRKQFALGLPGTGKTIAAFKIIEIIKNTFCCSAKEEILSYFCENQPLRGFVG</sequence>
<name>A0A8C3QVT5_9PASS</name>
<evidence type="ECO:0000259" key="1">
    <source>
        <dbReference type="Pfam" id="PF21026"/>
    </source>
</evidence>
<reference evidence="2" key="1">
    <citation type="submission" date="2025-08" db="UniProtKB">
        <authorList>
            <consortium name="Ensembl"/>
        </authorList>
    </citation>
    <scope>IDENTIFICATION</scope>
</reference>
<organism evidence="2 3">
    <name type="scientific">Cyanoderma ruficeps</name>
    <name type="common">rufous-capped babbler</name>
    <dbReference type="NCBI Taxonomy" id="181631"/>
    <lineage>
        <taxon>Eukaryota</taxon>
        <taxon>Metazoa</taxon>
        <taxon>Chordata</taxon>
        <taxon>Craniata</taxon>
        <taxon>Vertebrata</taxon>
        <taxon>Euteleostomi</taxon>
        <taxon>Archelosauria</taxon>
        <taxon>Archosauria</taxon>
        <taxon>Dinosauria</taxon>
        <taxon>Saurischia</taxon>
        <taxon>Theropoda</taxon>
        <taxon>Coelurosauria</taxon>
        <taxon>Aves</taxon>
        <taxon>Neognathae</taxon>
        <taxon>Neoaves</taxon>
        <taxon>Telluraves</taxon>
        <taxon>Australaves</taxon>
        <taxon>Passeriformes</taxon>
        <taxon>Sylvioidea</taxon>
        <taxon>Timaliidae</taxon>
        <taxon>Cyanoderma</taxon>
    </lineage>
</organism>
<dbReference type="Proteomes" id="UP000694396">
    <property type="component" value="Unplaced"/>
</dbReference>
<evidence type="ECO:0000313" key="2">
    <source>
        <dbReference type="Ensembl" id="ENSCRFP00000011494.1"/>
    </source>
</evidence>